<dbReference type="PROSITE" id="PS00765">
    <property type="entry name" value="P_GLUCOSE_ISOMERASE_1"/>
    <property type="match status" value="1"/>
</dbReference>
<dbReference type="Gene3D" id="3.40.50.10490">
    <property type="entry name" value="Glucose-6-phosphate isomerase like protein, domain 1"/>
    <property type="match status" value="2"/>
</dbReference>
<comment type="similarity">
    <text evidence="2 7 8">Belongs to the GPI family.</text>
</comment>
<dbReference type="Pfam" id="PF00342">
    <property type="entry name" value="PGI"/>
    <property type="match status" value="1"/>
</dbReference>
<evidence type="ECO:0000256" key="3">
    <source>
        <dbReference type="ARBA" id="ARBA00022432"/>
    </source>
</evidence>
<dbReference type="InterPro" id="IPR035482">
    <property type="entry name" value="SIS_PGI_2"/>
</dbReference>
<dbReference type="STRING" id="1842727.RD110_06175"/>
<dbReference type="GO" id="GO:0005829">
    <property type="term" value="C:cytosol"/>
    <property type="evidence" value="ECO:0007669"/>
    <property type="project" value="TreeGrafter"/>
</dbReference>
<keyword evidence="3 7" id="KW-0312">Gluconeogenesis</keyword>
<dbReference type="InterPro" id="IPR046348">
    <property type="entry name" value="SIS_dom_sf"/>
</dbReference>
<dbReference type="UniPathway" id="UPA00109">
    <property type="reaction ID" value="UER00181"/>
</dbReference>
<dbReference type="RefSeq" id="WP_076197679.1">
    <property type="nucleotide sequence ID" value="NZ_CP019236.1"/>
</dbReference>
<dbReference type="GO" id="GO:0048029">
    <property type="term" value="F:monosaccharide binding"/>
    <property type="evidence" value="ECO:0007669"/>
    <property type="project" value="TreeGrafter"/>
</dbReference>
<name>A0A1P8JSU4_9BURK</name>
<feature type="active site" evidence="7">
    <location>
        <position position="390"/>
    </location>
</feature>
<dbReference type="Gene3D" id="1.10.1390.10">
    <property type="match status" value="1"/>
</dbReference>
<dbReference type="InterPro" id="IPR035476">
    <property type="entry name" value="SIS_PGI_1"/>
</dbReference>
<reference evidence="9 10" key="1">
    <citation type="submission" date="2017-01" db="EMBL/GenBank/DDBJ databases">
        <authorList>
            <person name="Mah S.A."/>
            <person name="Swanson W.J."/>
            <person name="Moy G.W."/>
            <person name="Vacquier V.D."/>
        </authorList>
    </citation>
    <scope>NUCLEOTIDE SEQUENCE [LARGE SCALE GENOMIC DNA]</scope>
    <source>
        <strain evidence="9 10">DCY110</strain>
    </source>
</reference>
<evidence type="ECO:0000256" key="8">
    <source>
        <dbReference type="RuleBase" id="RU000612"/>
    </source>
</evidence>
<dbReference type="InterPro" id="IPR018189">
    <property type="entry name" value="Phosphoglucose_isomerase_CS"/>
</dbReference>
<gene>
    <name evidence="7" type="primary">pgi</name>
    <name evidence="9" type="ORF">RD110_06175</name>
</gene>
<dbReference type="CDD" id="cd05015">
    <property type="entry name" value="SIS_PGI_1"/>
    <property type="match status" value="1"/>
</dbReference>
<dbReference type="CDD" id="cd05016">
    <property type="entry name" value="SIS_PGI_2"/>
    <property type="match status" value="1"/>
</dbReference>
<keyword evidence="10" id="KW-1185">Reference proteome</keyword>
<evidence type="ECO:0000256" key="5">
    <source>
        <dbReference type="ARBA" id="ARBA00023235"/>
    </source>
</evidence>
<comment type="function">
    <text evidence="7">Catalyzes the reversible isomerization of glucose-6-phosphate to fructose-6-phosphate.</text>
</comment>
<accession>A0A1P8JSU4</accession>
<dbReference type="OrthoDB" id="140919at2"/>
<evidence type="ECO:0000256" key="6">
    <source>
        <dbReference type="ARBA" id="ARBA00029321"/>
    </source>
</evidence>
<dbReference type="EC" id="5.3.1.9" evidence="7"/>
<organism evidence="9 10">
    <name type="scientific">Rhodoferax koreensis</name>
    <dbReference type="NCBI Taxonomy" id="1842727"/>
    <lineage>
        <taxon>Bacteria</taxon>
        <taxon>Pseudomonadati</taxon>
        <taxon>Pseudomonadota</taxon>
        <taxon>Betaproteobacteria</taxon>
        <taxon>Burkholderiales</taxon>
        <taxon>Comamonadaceae</taxon>
        <taxon>Rhodoferax</taxon>
    </lineage>
</organism>
<evidence type="ECO:0000256" key="7">
    <source>
        <dbReference type="HAMAP-Rule" id="MF_00473"/>
    </source>
</evidence>
<comment type="subcellular location">
    <subcellularLocation>
        <location evidence="7">Cytoplasm</location>
    </subcellularLocation>
</comment>
<comment type="pathway">
    <text evidence="1 7 8">Carbohydrate degradation; glycolysis; D-glyceraldehyde 3-phosphate and glycerone phosphate from D-glucose: step 2/4.</text>
</comment>
<dbReference type="GO" id="GO:0006096">
    <property type="term" value="P:glycolytic process"/>
    <property type="evidence" value="ECO:0007669"/>
    <property type="project" value="UniProtKB-UniRule"/>
</dbReference>
<dbReference type="AlphaFoldDB" id="A0A1P8JSU4"/>
<evidence type="ECO:0000256" key="2">
    <source>
        <dbReference type="ARBA" id="ARBA00006604"/>
    </source>
</evidence>
<proteinExistence type="inferred from homology"/>
<keyword evidence="7" id="KW-0963">Cytoplasm</keyword>
<feature type="active site" description="Proton donor" evidence="7">
    <location>
        <position position="359"/>
    </location>
</feature>
<feature type="active site" evidence="7">
    <location>
        <position position="499"/>
    </location>
</feature>
<dbReference type="NCBIfam" id="NF001211">
    <property type="entry name" value="PRK00179.1"/>
    <property type="match status" value="1"/>
</dbReference>
<dbReference type="PROSITE" id="PS51463">
    <property type="entry name" value="P_GLUCOSE_ISOMERASE_3"/>
    <property type="match status" value="1"/>
</dbReference>
<dbReference type="GO" id="GO:0051156">
    <property type="term" value="P:glucose 6-phosphate metabolic process"/>
    <property type="evidence" value="ECO:0007669"/>
    <property type="project" value="TreeGrafter"/>
</dbReference>
<dbReference type="InterPro" id="IPR001672">
    <property type="entry name" value="G6P_Isomerase"/>
</dbReference>
<dbReference type="PANTHER" id="PTHR11469">
    <property type="entry name" value="GLUCOSE-6-PHOSPHATE ISOMERASE"/>
    <property type="match status" value="1"/>
</dbReference>
<evidence type="ECO:0000256" key="1">
    <source>
        <dbReference type="ARBA" id="ARBA00004926"/>
    </source>
</evidence>
<dbReference type="PANTHER" id="PTHR11469:SF1">
    <property type="entry name" value="GLUCOSE-6-PHOSPHATE ISOMERASE"/>
    <property type="match status" value="1"/>
</dbReference>
<dbReference type="KEGG" id="rhy:RD110_06175"/>
<protein>
    <recommendedName>
        <fullName evidence="7">Glucose-6-phosphate isomerase</fullName>
        <shortName evidence="7">GPI</shortName>
        <ecNumber evidence="7">5.3.1.9</ecNumber>
    </recommendedName>
    <alternativeName>
        <fullName evidence="7">Phosphoglucose isomerase</fullName>
        <shortName evidence="7">PGI</shortName>
    </alternativeName>
    <alternativeName>
        <fullName evidence="7">Phosphohexose isomerase</fullName>
        <shortName evidence="7">PHI</shortName>
    </alternativeName>
</protein>
<sequence>MALHLERVRCDAAPAWVELKDLYAEGASAFDLRKAFATDPQRFQSFSQQAPHVFADLSKNLIDEATQGLLLELAEQTGLAQHRDAMFAGEKINTTEQRAVMHWLLRYPQEKRPVAQVESARDALKNVANELAEVHTTLDAMLAYAEKLRADAAITDVVNIGIGGSDLGPQMAVLALDSFVTPGKRFHFISNVDGHELAALLPRLKPESTLFLIASKTFTTAETMTNARSAKAWFEAGGGKDIARHFAALTTNVEAAKAFGIATTFGFWDWVGGRYSMWSAIGLPIAIAIGAQGFREFLAGAHAMDEHFRTAPLAENLPVRLGLLDVWYRNFHGFTSRSIAPYHSALRRLPAYLQQLEMESNGKQVDLAGRPLPYGTSPVLWGEPGTNGQHAYFQMLHQGTDVVPVEFVAVKKARHTLPGHHPALLANVLAQAQALMVGKADAGGHRNFPGNRPSTFLVLEELTPESFGALIALQEHRVFVSGAVWCINSFDQWGVELGKVLAKDIEPRLKSGDVAGLDGSTAGLLARLS</sequence>
<evidence type="ECO:0000256" key="4">
    <source>
        <dbReference type="ARBA" id="ARBA00023152"/>
    </source>
</evidence>
<evidence type="ECO:0000313" key="10">
    <source>
        <dbReference type="Proteomes" id="UP000186609"/>
    </source>
</evidence>
<dbReference type="EMBL" id="CP019236">
    <property type="protein sequence ID" value="APW36832.1"/>
    <property type="molecule type" value="Genomic_DNA"/>
</dbReference>
<dbReference type="GO" id="GO:0004347">
    <property type="term" value="F:glucose-6-phosphate isomerase activity"/>
    <property type="evidence" value="ECO:0007669"/>
    <property type="project" value="UniProtKB-UniRule"/>
</dbReference>
<comment type="pathway">
    <text evidence="7">Carbohydrate biosynthesis; gluconeogenesis.</text>
</comment>
<dbReference type="PROSITE" id="PS00174">
    <property type="entry name" value="P_GLUCOSE_ISOMERASE_2"/>
    <property type="match status" value="1"/>
</dbReference>
<dbReference type="GO" id="GO:0097367">
    <property type="term" value="F:carbohydrate derivative binding"/>
    <property type="evidence" value="ECO:0007669"/>
    <property type="project" value="InterPro"/>
</dbReference>
<comment type="catalytic activity">
    <reaction evidence="6 7 8">
        <text>alpha-D-glucose 6-phosphate = beta-D-fructose 6-phosphate</text>
        <dbReference type="Rhea" id="RHEA:11816"/>
        <dbReference type="ChEBI" id="CHEBI:57634"/>
        <dbReference type="ChEBI" id="CHEBI:58225"/>
        <dbReference type="EC" id="5.3.1.9"/>
    </reaction>
</comment>
<dbReference type="Proteomes" id="UP000186609">
    <property type="component" value="Chromosome"/>
</dbReference>
<dbReference type="PRINTS" id="PR00662">
    <property type="entry name" value="G6PISOMERASE"/>
</dbReference>
<dbReference type="SUPFAM" id="SSF53697">
    <property type="entry name" value="SIS domain"/>
    <property type="match status" value="1"/>
</dbReference>
<dbReference type="GO" id="GO:0006094">
    <property type="term" value="P:gluconeogenesis"/>
    <property type="evidence" value="ECO:0007669"/>
    <property type="project" value="UniProtKB-UniRule"/>
</dbReference>
<dbReference type="InterPro" id="IPR023096">
    <property type="entry name" value="G6P_Isomerase_C"/>
</dbReference>
<evidence type="ECO:0000313" key="9">
    <source>
        <dbReference type="EMBL" id="APW36832.1"/>
    </source>
</evidence>
<keyword evidence="5 7" id="KW-0413">Isomerase</keyword>
<dbReference type="HAMAP" id="MF_00473">
    <property type="entry name" value="G6P_isomerase"/>
    <property type="match status" value="1"/>
</dbReference>
<dbReference type="UniPathway" id="UPA00138"/>
<keyword evidence="4 7" id="KW-0324">Glycolysis</keyword>